<organism evidence="12">
    <name type="scientific">Gaeumannomyces tritici (strain R3-111a-1)</name>
    <name type="common">Wheat and barley take-all root rot fungus</name>
    <name type="synonym">Gaeumannomyces graminis var. tritici</name>
    <dbReference type="NCBI Taxonomy" id="644352"/>
    <lineage>
        <taxon>Eukaryota</taxon>
        <taxon>Fungi</taxon>
        <taxon>Dikarya</taxon>
        <taxon>Ascomycota</taxon>
        <taxon>Pezizomycotina</taxon>
        <taxon>Sordariomycetes</taxon>
        <taxon>Sordariomycetidae</taxon>
        <taxon>Magnaporthales</taxon>
        <taxon>Magnaporthaceae</taxon>
        <taxon>Gaeumannomyces</taxon>
    </lineage>
</organism>
<keyword evidence="14" id="KW-1185">Reference proteome</keyword>
<dbReference type="FunCoup" id="J3NQS2">
    <property type="interactions" value="563"/>
</dbReference>
<dbReference type="EMBL" id="GL385396">
    <property type="protein sequence ID" value="EJT78528.1"/>
    <property type="molecule type" value="Genomic_DNA"/>
</dbReference>
<dbReference type="eggNOG" id="KOG1607">
    <property type="taxonomic scope" value="Eukaryota"/>
</dbReference>
<gene>
    <name evidence="13" type="primary">20344086</name>
    <name evidence="12" type="ORF">GGTG_03628</name>
</gene>
<evidence type="ECO:0000259" key="11">
    <source>
        <dbReference type="PROSITE" id="PS50922"/>
    </source>
</evidence>
<dbReference type="GO" id="GO:0050291">
    <property type="term" value="F:sphingosine N-acyltransferase activity"/>
    <property type="evidence" value="ECO:0007669"/>
    <property type="project" value="InterPro"/>
</dbReference>
<sequence>MALPEVSARLRCRPDTQATPHDLLVESLEPDAKARTRRKISNSSQPLGRSARIKRLRRRRVPNLLKRRWSLPLLLVMLVASLYAAHPTESNVAGRLLFLSYGPGDDTSGRSPPRYGKGPWDLALVAFYTVLLTFTREFCMQELLRPLARSCGIKSPAKQARFMEQAYTVTYIAFAGPFGMWCMRRTPAWYFNTRGMYESYPHTAVEAPVKFYYLFQAAFWVQQAMVMVLGLEKRRKDFKELVVHHIVTIFLIALSYRFHFTHAGIAIYVTHDLSDMVLAMSKSLNYVGSPLQIPCFAVNIATWIYLRHYINIRILYSILTEFQTVGPFQLDRRAGQYKCRISQVIAFGLLAALQILNIFWLFCLFRAAYRILFRGIAKDDRSQDEDTATNDAVSEKPE</sequence>
<evidence type="ECO:0000256" key="7">
    <source>
        <dbReference type="ARBA" id="ARBA00023136"/>
    </source>
</evidence>
<reference evidence="13" key="4">
    <citation type="journal article" date="2015" name="G3 (Bethesda)">
        <title>Genome sequences of three phytopathogenic species of the Magnaporthaceae family of fungi.</title>
        <authorList>
            <person name="Okagaki L.H."/>
            <person name="Nunes C.C."/>
            <person name="Sailsbery J."/>
            <person name="Clay B."/>
            <person name="Brown D."/>
            <person name="John T."/>
            <person name="Oh Y."/>
            <person name="Young N."/>
            <person name="Fitzgerald M."/>
            <person name="Haas B.J."/>
            <person name="Zeng Q."/>
            <person name="Young S."/>
            <person name="Adiconis X."/>
            <person name="Fan L."/>
            <person name="Levin J.Z."/>
            <person name="Mitchell T.K."/>
            <person name="Okubara P.A."/>
            <person name="Farman M.L."/>
            <person name="Kohn L.M."/>
            <person name="Birren B."/>
            <person name="Ma L.-J."/>
            <person name="Dean R.A."/>
        </authorList>
    </citation>
    <scope>NUCLEOTIDE SEQUENCE</scope>
    <source>
        <strain evidence="13">R3-111a-1</strain>
    </source>
</reference>
<proteinExistence type="inferred from homology"/>
<dbReference type="Proteomes" id="UP000006039">
    <property type="component" value="Unassembled WGS sequence"/>
</dbReference>
<evidence type="ECO:0000256" key="10">
    <source>
        <dbReference type="SAM" id="Phobius"/>
    </source>
</evidence>
<evidence type="ECO:0000256" key="3">
    <source>
        <dbReference type="ARBA" id="ARBA00022679"/>
    </source>
</evidence>
<keyword evidence="5" id="KW-0256">Endoplasmic reticulum</keyword>
<dbReference type="GO" id="GO:0046513">
    <property type="term" value="P:ceramide biosynthetic process"/>
    <property type="evidence" value="ECO:0007669"/>
    <property type="project" value="InterPro"/>
</dbReference>
<dbReference type="AlphaFoldDB" id="J3NQS2"/>
<feature type="transmembrane region" description="Helical" evidence="10">
    <location>
        <begin position="168"/>
        <end position="191"/>
    </location>
</feature>
<dbReference type="SMART" id="SM00724">
    <property type="entry name" value="TLC"/>
    <property type="match status" value="1"/>
</dbReference>
<feature type="transmembrane region" description="Helical" evidence="10">
    <location>
        <begin position="341"/>
        <end position="362"/>
    </location>
</feature>
<dbReference type="EnsemblFungi" id="EJT78528">
    <property type="protein sequence ID" value="EJT78528"/>
    <property type="gene ID" value="GGTG_03628"/>
</dbReference>
<dbReference type="PANTHER" id="PTHR12560:SF11">
    <property type="entry name" value="CERAMIDE SYNTHASE LAC1-RELATED"/>
    <property type="match status" value="1"/>
</dbReference>
<reference evidence="13" key="5">
    <citation type="submission" date="2018-04" db="UniProtKB">
        <authorList>
            <consortium name="EnsemblFungi"/>
        </authorList>
    </citation>
    <scope>IDENTIFICATION</scope>
    <source>
        <strain evidence="13">R3-111a-1</strain>
    </source>
</reference>
<feature type="domain" description="TLC" evidence="11">
    <location>
        <begin position="157"/>
        <end position="373"/>
    </location>
</feature>
<protein>
    <recommendedName>
        <fullName evidence="11">TLC domain-containing protein</fullName>
    </recommendedName>
</protein>
<evidence type="ECO:0000256" key="9">
    <source>
        <dbReference type="PROSITE-ProRule" id="PRU00205"/>
    </source>
</evidence>
<comment type="similarity">
    <text evidence="2">Belongs to the sphingosine N-acyltransferase family.</text>
</comment>
<reference evidence="14" key="1">
    <citation type="submission" date="2010-07" db="EMBL/GenBank/DDBJ databases">
        <title>The genome sequence of Gaeumannomyces graminis var. tritici strain R3-111a-1.</title>
        <authorList>
            <consortium name="The Broad Institute Genome Sequencing Platform"/>
            <person name="Ma L.-J."/>
            <person name="Dead R."/>
            <person name="Young S."/>
            <person name="Zeng Q."/>
            <person name="Koehrsen M."/>
            <person name="Alvarado L."/>
            <person name="Berlin A."/>
            <person name="Chapman S.B."/>
            <person name="Chen Z."/>
            <person name="Freedman E."/>
            <person name="Gellesch M."/>
            <person name="Goldberg J."/>
            <person name="Griggs A."/>
            <person name="Gujja S."/>
            <person name="Heilman E.R."/>
            <person name="Heiman D."/>
            <person name="Hepburn T."/>
            <person name="Howarth C."/>
            <person name="Jen D."/>
            <person name="Larson L."/>
            <person name="Mehta T."/>
            <person name="Neiman D."/>
            <person name="Pearson M."/>
            <person name="Roberts A."/>
            <person name="Saif S."/>
            <person name="Shea T."/>
            <person name="Shenoy N."/>
            <person name="Sisk P."/>
            <person name="Stolte C."/>
            <person name="Sykes S."/>
            <person name="Walk T."/>
            <person name="White J."/>
            <person name="Yandava C."/>
            <person name="Haas B."/>
            <person name="Nusbaum C."/>
            <person name="Birren B."/>
        </authorList>
    </citation>
    <scope>NUCLEOTIDE SEQUENCE [LARGE SCALE GENOMIC DNA]</scope>
    <source>
        <strain evidence="14">R3-111a-1</strain>
    </source>
</reference>
<keyword evidence="3" id="KW-0808">Transferase</keyword>
<evidence type="ECO:0000313" key="12">
    <source>
        <dbReference type="EMBL" id="EJT78528.1"/>
    </source>
</evidence>
<feature type="transmembrane region" description="Helical" evidence="10">
    <location>
        <begin position="120"/>
        <end position="139"/>
    </location>
</feature>
<dbReference type="PANTHER" id="PTHR12560">
    <property type="entry name" value="LONGEVITY ASSURANCE FACTOR 1 LAG1"/>
    <property type="match status" value="1"/>
</dbReference>
<comment type="subcellular location">
    <subcellularLocation>
        <location evidence="1">Endoplasmic reticulum membrane</location>
        <topology evidence="1">Multi-pass membrane protein</topology>
    </subcellularLocation>
</comment>
<keyword evidence="6 10" id="KW-1133">Transmembrane helix</keyword>
<keyword evidence="8" id="KW-0325">Glycoprotein</keyword>
<feature type="transmembrane region" description="Helical" evidence="10">
    <location>
        <begin position="211"/>
        <end position="231"/>
    </location>
</feature>
<feature type="transmembrane region" description="Helical" evidence="10">
    <location>
        <begin position="289"/>
        <end position="306"/>
    </location>
</feature>
<dbReference type="RefSeq" id="XP_009219673.1">
    <property type="nucleotide sequence ID" value="XM_009221409.1"/>
</dbReference>
<evidence type="ECO:0000256" key="2">
    <source>
        <dbReference type="ARBA" id="ARBA00009808"/>
    </source>
</evidence>
<dbReference type="HOGENOM" id="CLU_028277_4_0_1"/>
<reference evidence="12" key="2">
    <citation type="submission" date="2010-07" db="EMBL/GenBank/DDBJ databases">
        <authorList>
            <consortium name="The Broad Institute Genome Sequencing Platform"/>
            <consortium name="Broad Institute Genome Sequencing Center for Infectious Disease"/>
            <person name="Ma L.-J."/>
            <person name="Dead R."/>
            <person name="Young S."/>
            <person name="Zeng Q."/>
            <person name="Koehrsen M."/>
            <person name="Alvarado L."/>
            <person name="Berlin A."/>
            <person name="Chapman S.B."/>
            <person name="Chen Z."/>
            <person name="Freedman E."/>
            <person name="Gellesch M."/>
            <person name="Goldberg J."/>
            <person name="Griggs A."/>
            <person name="Gujja S."/>
            <person name="Heilman E.R."/>
            <person name="Heiman D."/>
            <person name="Hepburn T."/>
            <person name="Howarth C."/>
            <person name="Jen D."/>
            <person name="Larson L."/>
            <person name="Mehta T."/>
            <person name="Neiman D."/>
            <person name="Pearson M."/>
            <person name="Roberts A."/>
            <person name="Saif S."/>
            <person name="Shea T."/>
            <person name="Shenoy N."/>
            <person name="Sisk P."/>
            <person name="Stolte C."/>
            <person name="Sykes S."/>
            <person name="Walk T."/>
            <person name="White J."/>
            <person name="Yandava C."/>
            <person name="Haas B."/>
            <person name="Nusbaum C."/>
            <person name="Birren B."/>
        </authorList>
    </citation>
    <scope>NUCLEOTIDE SEQUENCE</scope>
    <source>
        <strain evidence="12">R3-111a-1</strain>
    </source>
</reference>
<accession>J3NQS2</accession>
<dbReference type="VEuPathDB" id="FungiDB:GGTG_03628"/>
<evidence type="ECO:0000256" key="6">
    <source>
        <dbReference type="ARBA" id="ARBA00022989"/>
    </source>
</evidence>
<keyword evidence="7 9" id="KW-0472">Membrane</keyword>
<evidence type="ECO:0000256" key="4">
    <source>
        <dbReference type="ARBA" id="ARBA00022692"/>
    </source>
</evidence>
<dbReference type="STRING" id="644352.J3NQS2"/>
<dbReference type="OrthoDB" id="3053196at2759"/>
<dbReference type="GO" id="GO:0005789">
    <property type="term" value="C:endoplasmic reticulum membrane"/>
    <property type="evidence" value="ECO:0007669"/>
    <property type="project" value="UniProtKB-SubCell"/>
</dbReference>
<dbReference type="Pfam" id="PF03798">
    <property type="entry name" value="TRAM_LAG1_CLN8"/>
    <property type="match status" value="1"/>
</dbReference>
<evidence type="ECO:0000256" key="1">
    <source>
        <dbReference type="ARBA" id="ARBA00004477"/>
    </source>
</evidence>
<dbReference type="InterPro" id="IPR006634">
    <property type="entry name" value="TLC-dom"/>
</dbReference>
<feature type="transmembrane region" description="Helical" evidence="10">
    <location>
        <begin position="69"/>
        <end position="86"/>
    </location>
</feature>
<dbReference type="PROSITE" id="PS50922">
    <property type="entry name" value="TLC"/>
    <property type="match status" value="1"/>
</dbReference>
<feature type="transmembrane region" description="Helical" evidence="10">
    <location>
        <begin position="243"/>
        <end position="269"/>
    </location>
</feature>
<evidence type="ECO:0000256" key="5">
    <source>
        <dbReference type="ARBA" id="ARBA00022824"/>
    </source>
</evidence>
<dbReference type="GeneID" id="20344086"/>
<evidence type="ECO:0000313" key="14">
    <source>
        <dbReference type="Proteomes" id="UP000006039"/>
    </source>
</evidence>
<dbReference type="InterPro" id="IPR016439">
    <property type="entry name" value="Lag1/Lac1-like"/>
</dbReference>
<evidence type="ECO:0000313" key="13">
    <source>
        <dbReference type="EnsemblFungi" id="EJT78528"/>
    </source>
</evidence>
<name>J3NQS2_GAET3</name>
<keyword evidence="4 9" id="KW-0812">Transmembrane</keyword>
<evidence type="ECO:0000256" key="8">
    <source>
        <dbReference type="ARBA" id="ARBA00023180"/>
    </source>
</evidence>
<reference evidence="12" key="3">
    <citation type="submission" date="2010-09" db="EMBL/GenBank/DDBJ databases">
        <title>Annotation of Gaeumannomyces graminis var. tritici R3-111a-1.</title>
        <authorList>
            <consortium name="The Broad Institute Genome Sequencing Platform"/>
            <person name="Ma L.-J."/>
            <person name="Dead R."/>
            <person name="Young S.K."/>
            <person name="Zeng Q."/>
            <person name="Gargeya S."/>
            <person name="Fitzgerald M."/>
            <person name="Haas B."/>
            <person name="Abouelleil A."/>
            <person name="Alvarado L."/>
            <person name="Arachchi H.M."/>
            <person name="Berlin A."/>
            <person name="Brown A."/>
            <person name="Chapman S.B."/>
            <person name="Chen Z."/>
            <person name="Dunbar C."/>
            <person name="Freedman E."/>
            <person name="Gearin G."/>
            <person name="Gellesch M."/>
            <person name="Goldberg J."/>
            <person name="Griggs A."/>
            <person name="Gujja S."/>
            <person name="Heiman D."/>
            <person name="Howarth C."/>
            <person name="Larson L."/>
            <person name="Lui A."/>
            <person name="MacDonald P.J.P."/>
            <person name="Mehta T."/>
            <person name="Montmayeur A."/>
            <person name="Murphy C."/>
            <person name="Neiman D."/>
            <person name="Pearson M."/>
            <person name="Priest M."/>
            <person name="Roberts A."/>
            <person name="Saif S."/>
            <person name="Shea T."/>
            <person name="Shenoy N."/>
            <person name="Sisk P."/>
            <person name="Stolte C."/>
            <person name="Sykes S."/>
            <person name="Yandava C."/>
            <person name="Wortman J."/>
            <person name="Nusbaum C."/>
            <person name="Birren B."/>
        </authorList>
    </citation>
    <scope>NUCLEOTIDE SEQUENCE</scope>
    <source>
        <strain evidence="12">R3-111a-1</strain>
    </source>
</reference>